<comment type="similarity">
    <text evidence="2">Belongs to the eukaryotic RPA49/POLR1E RNA polymerase subunit family.</text>
</comment>
<evidence type="ECO:0000313" key="7">
    <source>
        <dbReference type="Proteomes" id="UP000192223"/>
    </source>
</evidence>
<dbReference type="STRING" id="224129.A0A1W4XLJ1"/>
<dbReference type="Proteomes" id="UP000192223">
    <property type="component" value="Unplaced"/>
</dbReference>
<reference evidence="8" key="1">
    <citation type="submission" date="2025-08" db="UniProtKB">
        <authorList>
            <consortium name="RefSeq"/>
        </authorList>
    </citation>
    <scope>IDENTIFICATION</scope>
    <source>
        <tissue evidence="8">Entire body</tissue>
    </source>
</reference>
<sequence>MYKFKDKVDPEFEPPVLIRFENGILKPNQEHAFTCRLYEGINKEKILAIATEHMVYYGRIEEDDLYENLLLLHKKNSKKVSMFITNTCTLRPFMPKKRRTDECDNGEEVSKENSLYELNKQFGSKRAKVAIKQREQMTLNIENAKDQLQEAVANIEVNDDELIASNKENFEFRPPINRKASQIKDVYILENLISTDVLNSLTEVSKNILDNEVNKPETCAFITERIADLKQLRPDDALIKCKIFLYTDCLIHCLKCSIKDLIKRDFKACPYSEIVNEDVLSKYTSKVNNKRARSRSMRDKTIWYIVVLCILACNYKLDLESLGKEIRMSVKALQEVARYLGLTSVGKSNCALKLPIPSGAPSFKGKRSR</sequence>
<evidence type="ECO:0000256" key="2">
    <source>
        <dbReference type="ARBA" id="ARBA00009430"/>
    </source>
</evidence>
<dbReference type="GO" id="GO:0003677">
    <property type="term" value="F:DNA binding"/>
    <property type="evidence" value="ECO:0007669"/>
    <property type="project" value="InterPro"/>
</dbReference>
<gene>
    <name evidence="8" type="primary">LOC108742567</name>
</gene>
<dbReference type="Pfam" id="PF06870">
    <property type="entry name" value="RNA_pol_I_A49"/>
    <property type="match status" value="1"/>
</dbReference>
<dbReference type="OrthoDB" id="277398at2759"/>
<evidence type="ECO:0000256" key="3">
    <source>
        <dbReference type="ARBA" id="ARBA00022478"/>
    </source>
</evidence>
<dbReference type="GO" id="GO:0006351">
    <property type="term" value="P:DNA-templated transcription"/>
    <property type="evidence" value="ECO:0007669"/>
    <property type="project" value="InterPro"/>
</dbReference>
<dbReference type="GO" id="GO:0000428">
    <property type="term" value="C:DNA-directed RNA polymerase complex"/>
    <property type="evidence" value="ECO:0007669"/>
    <property type="project" value="UniProtKB-KW"/>
</dbReference>
<accession>A0A1W4XLJ1</accession>
<dbReference type="RefSeq" id="XP_018333333.2">
    <property type="nucleotide sequence ID" value="XM_018477831.2"/>
</dbReference>
<keyword evidence="5" id="KW-0539">Nucleus</keyword>
<evidence type="ECO:0000256" key="5">
    <source>
        <dbReference type="ARBA" id="ARBA00023242"/>
    </source>
</evidence>
<protein>
    <submittedName>
        <fullName evidence="8">DNA-directed RNA polymerase I subunit RPA49 isoform X1</fullName>
    </submittedName>
</protein>
<dbReference type="InterPro" id="IPR009668">
    <property type="entry name" value="RNA_pol-assoc_fac_A49-like"/>
</dbReference>
<keyword evidence="6" id="KW-0175">Coiled coil</keyword>
<comment type="subcellular location">
    <subcellularLocation>
        <location evidence="1">Nucleus</location>
        <location evidence="1">Nucleolus</location>
    </subcellularLocation>
</comment>
<evidence type="ECO:0000256" key="6">
    <source>
        <dbReference type="SAM" id="Coils"/>
    </source>
</evidence>
<dbReference type="FunCoup" id="A0A1W4XLJ1">
    <property type="interactions" value="596"/>
</dbReference>
<dbReference type="GeneID" id="108742567"/>
<dbReference type="AlphaFoldDB" id="A0A1W4XLJ1"/>
<evidence type="ECO:0000313" key="8">
    <source>
        <dbReference type="RefSeq" id="XP_018333333.2"/>
    </source>
</evidence>
<keyword evidence="3 8" id="KW-0240">DNA-directed RNA polymerase</keyword>
<dbReference type="GO" id="GO:0005730">
    <property type="term" value="C:nucleolus"/>
    <property type="evidence" value="ECO:0007669"/>
    <property type="project" value="UniProtKB-SubCell"/>
</dbReference>
<keyword evidence="7" id="KW-1185">Reference proteome</keyword>
<evidence type="ECO:0000256" key="1">
    <source>
        <dbReference type="ARBA" id="ARBA00004604"/>
    </source>
</evidence>
<name>A0A1W4XLJ1_AGRPL</name>
<keyword evidence="4" id="KW-0804">Transcription</keyword>
<proteinExistence type="inferred from homology"/>
<dbReference type="PANTHER" id="PTHR14440">
    <property type="entry name" value="DNA-DIRECTED RNA POLYMERASE I SUBUNIT RPA49"/>
    <property type="match status" value="1"/>
</dbReference>
<organism evidence="7 8">
    <name type="scientific">Agrilus planipennis</name>
    <name type="common">Emerald ash borer</name>
    <name type="synonym">Agrilus marcopoli</name>
    <dbReference type="NCBI Taxonomy" id="224129"/>
    <lineage>
        <taxon>Eukaryota</taxon>
        <taxon>Metazoa</taxon>
        <taxon>Ecdysozoa</taxon>
        <taxon>Arthropoda</taxon>
        <taxon>Hexapoda</taxon>
        <taxon>Insecta</taxon>
        <taxon>Pterygota</taxon>
        <taxon>Neoptera</taxon>
        <taxon>Endopterygota</taxon>
        <taxon>Coleoptera</taxon>
        <taxon>Polyphaga</taxon>
        <taxon>Elateriformia</taxon>
        <taxon>Buprestoidea</taxon>
        <taxon>Buprestidae</taxon>
        <taxon>Agrilinae</taxon>
        <taxon>Agrilus</taxon>
    </lineage>
</organism>
<feature type="coiled-coil region" evidence="6">
    <location>
        <begin position="127"/>
        <end position="161"/>
    </location>
</feature>
<dbReference type="KEGG" id="apln:108742567"/>
<evidence type="ECO:0000256" key="4">
    <source>
        <dbReference type="ARBA" id="ARBA00023163"/>
    </source>
</evidence>
<dbReference type="InParanoid" id="A0A1W4XLJ1"/>